<protein>
    <submittedName>
        <fullName evidence="2">Type 4 fimbrial biogenesis protein PilZ</fullName>
    </submittedName>
</protein>
<dbReference type="EMBL" id="AP024110">
    <property type="protein sequence ID" value="BCM25067.1"/>
    <property type="molecule type" value="Genomic_DNA"/>
</dbReference>
<dbReference type="Proteomes" id="UP000826722">
    <property type="component" value="Chromosome"/>
</dbReference>
<sequence>MSTEPLPIEAAANLAPSAPKPGVLSLAIKEKAALFSAYMPFIKGGGLFIPTNKPYKIGDEVFMLLSLIEEPTKLKVVGHVIWITPVTQGNRPQGIGVQFSEKDGGTEARNKIESLLGGALKSTRPTHTM</sequence>
<proteinExistence type="predicted"/>
<feature type="domain" description="PilZ" evidence="1">
    <location>
        <begin position="26"/>
        <end position="116"/>
    </location>
</feature>
<dbReference type="KEGG" id="mpau:ZMTM_13260"/>
<dbReference type="InterPro" id="IPR009875">
    <property type="entry name" value="PilZ_domain"/>
</dbReference>
<evidence type="ECO:0000313" key="3">
    <source>
        <dbReference type="Proteomes" id="UP000826722"/>
    </source>
</evidence>
<accession>A0A8D5FZK5</accession>
<dbReference type="GO" id="GO:0035438">
    <property type="term" value="F:cyclic-di-GMP binding"/>
    <property type="evidence" value="ECO:0007669"/>
    <property type="project" value="InterPro"/>
</dbReference>
<dbReference type="Pfam" id="PF07238">
    <property type="entry name" value="PilZ"/>
    <property type="match status" value="1"/>
</dbReference>
<reference evidence="2" key="1">
    <citation type="journal article" date="2021" name="Arch. Microbiol.">
        <title>Methyloradius palustris gen. nov., sp. nov., a methanol-oxidizing bacterium isolated from snow.</title>
        <authorList>
            <person name="Miyadera T."/>
            <person name="Kojima H."/>
            <person name="Fukui M."/>
        </authorList>
    </citation>
    <scope>NUCLEOTIDE SEQUENCE</scope>
    <source>
        <strain evidence="2">Zm11</strain>
    </source>
</reference>
<dbReference type="RefSeq" id="WP_225906969.1">
    <property type="nucleotide sequence ID" value="NZ_AP024110.1"/>
</dbReference>
<name>A0A8D5FZK5_9PROT</name>
<dbReference type="AlphaFoldDB" id="A0A8D5FZK5"/>
<gene>
    <name evidence="2" type="primary">pilZ</name>
    <name evidence="2" type="ORF">ZMTM_13260</name>
</gene>
<keyword evidence="3" id="KW-1185">Reference proteome</keyword>
<evidence type="ECO:0000313" key="2">
    <source>
        <dbReference type="EMBL" id="BCM25067.1"/>
    </source>
</evidence>
<dbReference type="Gene3D" id="2.40.10.220">
    <property type="entry name" value="predicted glycosyltransferase like domains"/>
    <property type="match status" value="1"/>
</dbReference>
<organism evidence="2 3">
    <name type="scientific">Methyloradius palustris</name>
    <dbReference type="NCBI Taxonomy" id="2778876"/>
    <lineage>
        <taxon>Bacteria</taxon>
        <taxon>Pseudomonadati</taxon>
        <taxon>Pseudomonadota</taxon>
        <taxon>Betaproteobacteria</taxon>
        <taxon>Nitrosomonadales</taxon>
        <taxon>Methylophilaceae</taxon>
        <taxon>Methyloradius</taxon>
    </lineage>
</organism>
<evidence type="ECO:0000259" key="1">
    <source>
        <dbReference type="Pfam" id="PF07238"/>
    </source>
</evidence>